<dbReference type="Proteomes" id="UP001190700">
    <property type="component" value="Unassembled WGS sequence"/>
</dbReference>
<reference evidence="2 3" key="1">
    <citation type="journal article" date="2015" name="Genome Biol. Evol.">
        <title>Comparative Genomics of a Bacterivorous Green Alga Reveals Evolutionary Causalities and Consequences of Phago-Mixotrophic Mode of Nutrition.</title>
        <authorList>
            <person name="Burns J.A."/>
            <person name="Paasch A."/>
            <person name="Narechania A."/>
            <person name="Kim E."/>
        </authorList>
    </citation>
    <scope>NUCLEOTIDE SEQUENCE [LARGE SCALE GENOMIC DNA]</scope>
    <source>
        <strain evidence="2 3">PLY_AMNH</strain>
    </source>
</reference>
<organism evidence="2 3">
    <name type="scientific">Cymbomonas tetramitiformis</name>
    <dbReference type="NCBI Taxonomy" id="36881"/>
    <lineage>
        <taxon>Eukaryota</taxon>
        <taxon>Viridiplantae</taxon>
        <taxon>Chlorophyta</taxon>
        <taxon>Pyramimonadophyceae</taxon>
        <taxon>Pyramimonadales</taxon>
        <taxon>Pyramimonadaceae</taxon>
        <taxon>Cymbomonas</taxon>
    </lineage>
</organism>
<name>A0AAE0BXZ1_9CHLO</name>
<protein>
    <recommendedName>
        <fullName evidence="1">DUF7869 domain-containing protein</fullName>
    </recommendedName>
</protein>
<feature type="domain" description="DUF7869" evidence="1">
    <location>
        <begin position="2"/>
        <end position="62"/>
    </location>
</feature>
<dbReference type="InterPro" id="IPR057191">
    <property type="entry name" value="DUF7869"/>
</dbReference>
<proteinExistence type="predicted"/>
<sequence>MMEVAHESFTDGVTCEHTQKNYDFESWMEGRHNDCHQISKQQTFKFFKGEEGHIVMQHTQYSSLRIWLPETPLRRLESELAAEGPGYIKPAPFTEEGLGKLTDLKKALQGVPGSKFTDIWTGGA</sequence>
<evidence type="ECO:0000259" key="1">
    <source>
        <dbReference type="Pfam" id="PF25273"/>
    </source>
</evidence>
<gene>
    <name evidence="2" type="ORF">CYMTET_45572</name>
</gene>
<comment type="caution">
    <text evidence="2">The sequence shown here is derived from an EMBL/GenBank/DDBJ whole genome shotgun (WGS) entry which is preliminary data.</text>
</comment>
<accession>A0AAE0BXZ1</accession>
<dbReference type="AlphaFoldDB" id="A0AAE0BXZ1"/>
<dbReference type="Pfam" id="PF25273">
    <property type="entry name" value="DUF7869"/>
    <property type="match status" value="1"/>
</dbReference>
<evidence type="ECO:0000313" key="2">
    <source>
        <dbReference type="EMBL" id="KAK3244832.1"/>
    </source>
</evidence>
<keyword evidence="3" id="KW-1185">Reference proteome</keyword>
<evidence type="ECO:0000313" key="3">
    <source>
        <dbReference type="Proteomes" id="UP001190700"/>
    </source>
</evidence>
<dbReference type="EMBL" id="LGRX02031350">
    <property type="protein sequence ID" value="KAK3244832.1"/>
    <property type="molecule type" value="Genomic_DNA"/>
</dbReference>